<dbReference type="AlphaFoldDB" id="A0A4C1ZI13"/>
<dbReference type="EMBL" id="BGZK01001834">
    <property type="protein sequence ID" value="GBP87072.1"/>
    <property type="molecule type" value="Genomic_DNA"/>
</dbReference>
<evidence type="ECO:0000313" key="2">
    <source>
        <dbReference type="Proteomes" id="UP000299102"/>
    </source>
</evidence>
<reference evidence="1 2" key="1">
    <citation type="journal article" date="2019" name="Commun. Biol.">
        <title>The bagworm genome reveals a unique fibroin gene that provides high tensile strength.</title>
        <authorList>
            <person name="Kono N."/>
            <person name="Nakamura H."/>
            <person name="Ohtoshi R."/>
            <person name="Tomita M."/>
            <person name="Numata K."/>
            <person name="Arakawa K."/>
        </authorList>
    </citation>
    <scope>NUCLEOTIDE SEQUENCE [LARGE SCALE GENOMIC DNA]</scope>
</reference>
<name>A0A4C1ZI13_EUMVA</name>
<organism evidence="1 2">
    <name type="scientific">Eumeta variegata</name>
    <name type="common">Bagworm moth</name>
    <name type="synonym">Eumeta japonica</name>
    <dbReference type="NCBI Taxonomy" id="151549"/>
    <lineage>
        <taxon>Eukaryota</taxon>
        <taxon>Metazoa</taxon>
        <taxon>Ecdysozoa</taxon>
        <taxon>Arthropoda</taxon>
        <taxon>Hexapoda</taxon>
        <taxon>Insecta</taxon>
        <taxon>Pterygota</taxon>
        <taxon>Neoptera</taxon>
        <taxon>Endopterygota</taxon>
        <taxon>Lepidoptera</taxon>
        <taxon>Glossata</taxon>
        <taxon>Ditrysia</taxon>
        <taxon>Tineoidea</taxon>
        <taxon>Psychidae</taxon>
        <taxon>Oiketicinae</taxon>
        <taxon>Eumeta</taxon>
    </lineage>
</organism>
<dbReference type="Proteomes" id="UP000299102">
    <property type="component" value="Unassembled WGS sequence"/>
</dbReference>
<proteinExistence type="predicted"/>
<sequence length="112" mass="12089">MGWNFLRNYMRGTDFSVASSDRFAKVRIIYRPTSSGELRLDRNDSLRTRGDVKNIRTSHKTRAAGAPGGRLRAAISGGGARTGDHAVNARRSCGSKTCTNTVGCADSDTLLP</sequence>
<keyword evidence="2" id="KW-1185">Reference proteome</keyword>
<protein>
    <submittedName>
        <fullName evidence="1">Uncharacterized protein</fullName>
    </submittedName>
</protein>
<comment type="caution">
    <text evidence="1">The sequence shown here is derived from an EMBL/GenBank/DDBJ whole genome shotgun (WGS) entry which is preliminary data.</text>
</comment>
<accession>A0A4C1ZI13</accession>
<evidence type="ECO:0000313" key="1">
    <source>
        <dbReference type="EMBL" id="GBP87072.1"/>
    </source>
</evidence>
<gene>
    <name evidence="1" type="ORF">EVAR_99976_1</name>
</gene>